<dbReference type="PANTHER" id="PTHR10009:SF19">
    <property type="entry name" value="RE55542P"/>
    <property type="match status" value="1"/>
</dbReference>
<evidence type="ECO:0000256" key="1">
    <source>
        <dbReference type="ARBA" id="ARBA00004613"/>
    </source>
</evidence>
<dbReference type="EMBL" id="KQ976878">
    <property type="protein sequence ID" value="KYN07652.1"/>
    <property type="molecule type" value="Genomic_DNA"/>
</dbReference>
<dbReference type="InterPro" id="IPR011042">
    <property type="entry name" value="6-blade_b-propeller_TolB-like"/>
</dbReference>
<accession>A0A151IPC4</accession>
<dbReference type="Proteomes" id="UP000078542">
    <property type="component" value="Unassembled WGS sequence"/>
</dbReference>
<reference evidence="6 7" key="1">
    <citation type="submission" date="2016-03" db="EMBL/GenBank/DDBJ databases">
        <title>Cyphomyrmex costatus WGS genome.</title>
        <authorList>
            <person name="Nygaard S."/>
            <person name="Hu H."/>
            <person name="Boomsma J."/>
            <person name="Zhang G."/>
        </authorList>
    </citation>
    <scope>NUCLEOTIDE SEQUENCE [LARGE SCALE GENOMIC DNA]</scope>
    <source>
        <strain evidence="6">MS0001</strain>
        <tissue evidence="6">Whole body</tissue>
    </source>
</reference>
<dbReference type="InterPro" id="IPR011044">
    <property type="entry name" value="Quino_amine_DH_bsu"/>
</dbReference>
<evidence type="ECO:0000256" key="2">
    <source>
        <dbReference type="ARBA" id="ARBA00009127"/>
    </source>
</evidence>
<dbReference type="STRING" id="456900.A0A151IPC4"/>
<dbReference type="GO" id="GO:0005576">
    <property type="term" value="C:extracellular region"/>
    <property type="evidence" value="ECO:0007669"/>
    <property type="project" value="UniProtKB-SubCell"/>
</dbReference>
<dbReference type="Pfam" id="PF03022">
    <property type="entry name" value="MRJP"/>
    <property type="match status" value="2"/>
</dbReference>
<dbReference type="AlphaFoldDB" id="A0A151IPC4"/>
<name>A0A151IPC4_9HYME</name>
<keyword evidence="3" id="KW-0964">Secreted</keyword>
<comment type="similarity">
    <text evidence="2">Belongs to the major royal jelly protein family.</text>
</comment>
<feature type="chain" id="PRO_5007582265" evidence="5">
    <location>
        <begin position="20"/>
        <end position="779"/>
    </location>
</feature>
<dbReference type="KEGG" id="ccoa:108779759"/>
<evidence type="ECO:0000256" key="4">
    <source>
        <dbReference type="ARBA" id="ARBA00022729"/>
    </source>
</evidence>
<evidence type="ECO:0000313" key="7">
    <source>
        <dbReference type="Proteomes" id="UP000078542"/>
    </source>
</evidence>
<proteinExistence type="inferred from homology"/>
<evidence type="ECO:0000256" key="3">
    <source>
        <dbReference type="ARBA" id="ARBA00022525"/>
    </source>
</evidence>
<dbReference type="FunFam" id="2.120.10.30:FF:000045">
    <property type="entry name" value="Blast:Protein yellow"/>
    <property type="match status" value="1"/>
</dbReference>
<dbReference type="OrthoDB" id="7776143at2759"/>
<keyword evidence="4 5" id="KW-0732">Signal</keyword>
<keyword evidence="7" id="KW-1185">Reference proteome</keyword>
<dbReference type="Gene3D" id="2.120.10.30">
    <property type="entry name" value="TolB, C-terminal domain"/>
    <property type="match status" value="2"/>
</dbReference>
<feature type="signal peptide" evidence="5">
    <location>
        <begin position="1"/>
        <end position="19"/>
    </location>
</feature>
<dbReference type="SUPFAM" id="SSF101898">
    <property type="entry name" value="NHL repeat"/>
    <property type="match status" value="1"/>
</dbReference>
<dbReference type="InterPro" id="IPR017996">
    <property type="entry name" value="MRJP/yellow-related"/>
</dbReference>
<evidence type="ECO:0000313" key="6">
    <source>
        <dbReference type="EMBL" id="KYN07652.1"/>
    </source>
</evidence>
<gene>
    <name evidence="6" type="ORF">ALC62_01367</name>
</gene>
<evidence type="ECO:0000256" key="5">
    <source>
        <dbReference type="SAM" id="SignalP"/>
    </source>
</evidence>
<comment type="subcellular location">
    <subcellularLocation>
        <location evidence="1">Secreted</location>
    </subcellularLocation>
</comment>
<dbReference type="SUPFAM" id="SSF50969">
    <property type="entry name" value="YVTN repeat-like/Quinoprotein amine dehydrogenase"/>
    <property type="match status" value="1"/>
</dbReference>
<organism evidence="6 7">
    <name type="scientific">Cyphomyrmex costatus</name>
    <dbReference type="NCBI Taxonomy" id="456900"/>
    <lineage>
        <taxon>Eukaryota</taxon>
        <taxon>Metazoa</taxon>
        <taxon>Ecdysozoa</taxon>
        <taxon>Arthropoda</taxon>
        <taxon>Hexapoda</taxon>
        <taxon>Insecta</taxon>
        <taxon>Pterygota</taxon>
        <taxon>Neoptera</taxon>
        <taxon>Endopterygota</taxon>
        <taxon>Hymenoptera</taxon>
        <taxon>Apocrita</taxon>
        <taxon>Aculeata</taxon>
        <taxon>Formicoidea</taxon>
        <taxon>Formicidae</taxon>
        <taxon>Myrmicinae</taxon>
        <taxon>Cyphomyrmex</taxon>
    </lineage>
</organism>
<sequence length="779" mass="87189">MLFARAVTFVVAVVAVVGADEPIEKRFEKNIQWTGGTFEWPCVATKSIFKNSGRYVSKNILATRVAINKDDAILALPRYKPGVPVTLARVSLKDKNCQASLLAFPCWSLQEEGTCSALQNVVDLFLDPQEILWVLDTGIINSLEQPERKCPPKVVALNIKTGKVVKTVDLSGLTSSSSRLQYVVADYNPDGRVFIYVSDAASRAILVYDVTSGRGYRIVLPQAVTLNCDRRDVLYLALVRHNDGSTCLIFTYLGSSHVFSIRTDHLRSGNASGKIHDLGVKPQKIVLLGTDNGSALFFRYEGSGEVYRWDSLTPFVAANFQSVYESSYAGSLPTHVVPDYKRGRMRVLESNFADYMQGTVGCGANHALNLIHTIFVTILSLLYVRTRAETLETITQWSLLEFALPNERGFQYQPENIVMTGIEVTWNRIFVSTPRLRSGVPATLSFFPRNVPLGSSPRLQAYPSWDWHGAGKGEINCTRLISVYRTRLDRCDRLWVVDAGVMTSVDDFMPVCPPKVVVFDLKTDQVIRHVTFPREVLRPDSLLTNVVIDEVSAKTCDDVFLYMTDTLGPGILIFDGATDRSWRVVHSSMFPNPDQAMYTIGSDTFEFLDGVVGLTFSPRLGIVYYQPLATDRIFSVPTSALQAGPLPFGEQLPVTLVGRKSSQGLALAVDLRDDAIIFSPFTETAIASWQPQTNQQRVLAYSAEKLQFTAEILWAKYDNGNIWVMSSRFHKFFLRRIDNRQINIRIMRLKADNQAPISNPFTQQIDPYSLQFYNNTLGF</sequence>
<dbReference type="PANTHER" id="PTHR10009">
    <property type="entry name" value="PROTEIN YELLOW-RELATED"/>
    <property type="match status" value="1"/>
</dbReference>
<protein>
    <submittedName>
        <fullName evidence="6">Protein yellow</fullName>
    </submittedName>
</protein>